<feature type="chain" id="PRO_5042247629" evidence="2">
    <location>
        <begin position="31"/>
        <end position="1329"/>
    </location>
</feature>
<keyword evidence="5" id="KW-1185">Reference proteome</keyword>
<gene>
    <name evidence="4" type="ORF">QTG54_009796</name>
</gene>
<dbReference type="InterPro" id="IPR001214">
    <property type="entry name" value="SET_dom"/>
</dbReference>
<dbReference type="Pfam" id="PF00856">
    <property type="entry name" value="SET"/>
    <property type="match status" value="1"/>
</dbReference>
<evidence type="ECO:0000256" key="1">
    <source>
        <dbReference type="SAM" id="MobiDB-lite"/>
    </source>
</evidence>
<dbReference type="SMART" id="SM00317">
    <property type="entry name" value="SET"/>
    <property type="match status" value="1"/>
</dbReference>
<dbReference type="InterPro" id="IPR016087">
    <property type="entry name" value="Chalcone_isomerase"/>
</dbReference>
<dbReference type="Gene3D" id="3.90.1410.10">
    <property type="entry name" value="set domain protein methyltransferase, domain 1"/>
    <property type="match status" value="1"/>
</dbReference>
<organism evidence="4 5">
    <name type="scientific">Skeletonema marinoi</name>
    <dbReference type="NCBI Taxonomy" id="267567"/>
    <lineage>
        <taxon>Eukaryota</taxon>
        <taxon>Sar</taxon>
        <taxon>Stramenopiles</taxon>
        <taxon>Ochrophyta</taxon>
        <taxon>Bacillariophyta</taxon>
        <taxon>Coscinodiscophyceae</taxon>
        <taxon>Thalassiosirophycidae</taxon>
        <taxon>Thalassiosirales</taxon>
        <taxon>Skeletonemataceae</taxon>
        <taxon>Skeletonema</taxon>
        <taxon>Skeletonema marinoi-dohrnii complex</taxon>
    </lineage>
</organism>
<sequence length="1329" mass="143080">MKASLPTTTLSAALLTTLSLLLAITPPSQSFQTPIIFPLLWLSKQLTSNKNNNPLLFSPPPSHRRSYRLPPPSLRINAIRTTTRQPLQRFPAFILTPFSALFNIVATKLDPKVGDKKLLSWITQESDSSSGTSSISIDTHPTTQLRGLFATRDIRPNELIVEVPYHLALNVGDTLRQDYYNLDNISDEWDEGDVEDVVQALYFLENFVGGASFDGSYCCRYDEYDEEVDSDYFAPYVSTLPSKPIISTADNNNSYDDEEGLTPDFWSDSTINEIGIPSYSQRIIDRKSILRTIAQNNNVDEGDLQWATFMIRSRRFTTWNMVPDPNNDDDGGPFGALTQKKIEQIQGFLVPLIDMANHNPNPNAVMKISVNKWTRKFDDTSSFALRATRPIRKGEEVTISYGDGSGTCLELLDKYGFFVESDEDGADERGVDLEELKPIWRSSVEEDEVELDRLRGGRDSSSTMSSSSNKLKTIVSRLQDEYTFNFPAVLNGNDEMKLIGSGIREKLGINVYAVGMYGFSSLLDAVSPSDLRYKARQFETGTDMTSFVLEMILQAEGKVIAEAIADSVGVRYDGLRLDIEQLENLIDDGISGKGGQAKKGTTLRFDCTKEGVRLSVDGVERGTVKASGLGKAFVDVYLDNNAVSPSLIDSCIENSSIATNAVIENATESDVEGSASRRTMLSLRIWLKRLKKWTKPEEASVVAVSDEGTVSVEVSDEALPSADSVSDSSDLDADTTGEVEETLAVAEVSIDEVAIESTSDDGSSDDVTVVESTAIESTVLESTQAAEQSIEEKPAEVVQPGPEVATVVVSPQNIADIESKLGSGLTDKATSVSFQPKLADGLYLAGVGVRKKAIINVYAVAMYTSPSTLASVATLNKGKDAQAALRDSARRFGPTTPMTSFVLEMTFKADGKTIGEAIGEGVKPRYSGPEGDVKELESLIIEGVKSKGGQATKGTIFRFDCTKDGISVSVDGVSQGQVTCDGIGSALVDVFTDNDAVSQQLVDSCLGTWCGSGLVIEPVSVQPTLPPAAYQDLEPISVEPATAGLPEVDDTPPSTPMQAASMLDKSNFDTKDIATRILELETEIAAEIIRVKTKQGTPTSDVLNSQESLAGESPSSSDTGTNTPMIDEQAAAVESKAKSLKEKATGVSFDPKLEDGLFLVGAGVRKKAIINVYAVAMYSSPTAIASLGSMKKGKDAQSTLRDSSRTFNSLTRKTSFVLEMTFKADGKTIAEAIADGVKPRHSGSAAAVTELENLIVDGVKSKGGQATKGTIFRFDCDAEGVSVSVDGNMQGKVASEGMGSALVDVFMDDKAVSPQLVDSCMETWCGSGL</sequence>
<dbReference type="Proteomes" id="UP001224775">
    <property type="component" value="Unassembled WGS sequence"/>
</dbReference>
<reference evidence="4" key="1">
    <citation type="submission" date="2023-06" db="EMBL/GenBank/DDBJ databases">
        <title>Survivors Of The Sea: Transcriptome response of Skeletonema marinoi to long-term dormancy.</title>
        <authorList>
            <person name="Pinder M.I.M."/>
            <person name="Kourtchenko O."/>
            <person name="Robertson E.K."/>
            <person name="Larsson T."/>
            <person name="Maumus F."/>
            <person name="Osuna-Cruz C.M."/>
            <person name="Vancaester E."/>
            <person name="Stenow R."/>
            <person name="Vandepoele K."/>
            <person name="Ploug H."/>
            <person name="Bruchert V."/>
            <person name="Godhe A."/>
            <person name="Topel M."/>
        </authorList>
    </citation>
    <scope>NUCLEOTIDE SEQUENCE</scope>
    <source>
        <strain evidence="4">R05AC</strain>
    </source>
</reference>
<feature type="region of interest" description="Disordered" evidence="1">
    <location>
        <begin position="1095"/>
        <end position="1124"/>
    </location>
</feature>
<evidence type="ECO:0000313" key="5">
    <source>
        <dbReference type="Proteomes" id="UP001224775"/>
    </source>
</evidence>
<dbReference type="PANTHER" id="PTHR47698:SF2">
    <property type="entry name" value="FATTY-ACID-BINDING PROTEIN 3, CHLOROPLASTIC"/>
    <property type="match status" value="1"/>
</dbReference>
<evidence type="ECO:0000259" key="3">
    <source>
        <dbReference type="PROSITE" id="PS50280"/>
    </source>
</evidence>
<comment type="caution">
    <text evidence="4">The sequence shown here is derived from an EMBL/GenBank/DDBJ whole genome shotgun (WGS) entry which is preliminary data.</text>
</comment>
<dbReference type="CDD" id="cd10527">
    <property type="entry name" value="SET_LSMT"/>
    <property type="match status" value="1"/>
</dbReference>
<dbReference type="PANTHER" id="PTHR47698">
    <property type="entry name" value="FATTY-ACID-BINDING PROTEIN 3, CHLOROPLASTIC"/>
    <property type="match status" value="1"/>
</dbReference>
<evidence type="ECO:0000256" key="2">
    <source>
        <dbReference type="SAM" id="SignalP"/>
    </source>
</evidence>
<dbReference type="SUPFAM" id="SSF82199">
    <property type="entry name" value="SET domain"/>
    <property type="match status" value="1"/>
</dbReference>
<dbReference type="Pfam" id="PF16036">
    <property type="entry name" value="Chalcone_3"/>
    <property type="match status" value="3"/>
</dbReference>
<proteinExistence type="predicted"/>
<feature type="signal peptide" evidence="2">
    <location>
        <begin position="1"/>
        <end position="30"/>
    </location>
</feature>
<dbReference type="PROSITE" id="PS50280">
    <property type="entry name" value="SET"/>
    <property type="match status" value="1"/>
</dbReference>
<dbReference type="InterPro" id="IPR016088">
    <property type="entry name" value="Chalcone_isomerase_3-sand"/>
</dbReference>
<dbReference type="SUPFAM" id="SSF54626">
    <property type="entry name" value="Chalcone isomerase"/>
    <property type="match status" value="3"/>
</dbReference>
<keyword evidence="2" id="KW-0732">Signal</keyword>
<dbReference type="EMBL" id="JATAAI010000018">
    <property type="protein sequence ID" value="KAK1739253.1"/>
    <property type="molecule type" value="Genomic_DNA"/>
</dbReference>
<name>A0AAD8Y466_9STRA</name>
<dbReference type="InterPro" id="IPR046341">
    <property type="entry name" value="SET_dom_sf"/>
</dbReference>
<dbReference type="InterPro" id="IPR036298">
    <property type="entry name" value="Chalcone_isomerase_sf"/>
</dbReference>
<feature type="domain" description="SET" evidence="3">
    <location>
        <begin position="133"/>
        <end position="402"/>
    </location>
</feature>
<dbReference type="GO" id="GO:0016872">
    <property type="term" value="F:intramolecular lyase activity"/>
    <property type="evidence" value="ECO:0007669"/>
    <property type="project" value="InterPro"/>
</dbReference>
<evidence type="ECO:0000313" key="4">
    <source>
        <dbReference type="EMBL" id="KAK1739253.1"/>
    </source>
</evidence>
<protein>
    <submittedName>
        <fullName evidence="4">SET domain-containing protein</fullName>
    </submittedName>
</protein>
<accession>A0AAD8Y466</accession>
<dbReference type="Gene3D" id="3.50.70.10">
    <property type="match status" value="3"/>
</dbReference>